<dbReference type="InterPro" id="IPR043128">
    <property type="entry name" value="Rev_trsase/Diguanyl_cyclase"/>
</dbReference>
<dbReference type="Pfam" id="PF00990">
    <property type="entry name" value="GGDEF"/>
    <property type="match status" value="1"/>
</dbReference>
<dbReference type="InterPro" id="IPR001789">
    <property type="entry name" value="Sig_transdc_resp-reg_receiver"/>
</dbReference>
<dbReference type="InterPro" id="IPR000160">
    <property type="entry name" value="GGDEF_dom"/>
</dbReference>
<dbReference type="SUPFAM" id="SSF52172">
    <property type="entry name" value="CheY-like"/>
    <property type="match status" value="1"/>
</dbReference>
<dbReference type="GO" id="GO:0043709">
    <property type="term" value="P:cell adhesion involved in single-species biofilm formation"/>
    <property type="evidence" value="ECO:0007669"/>
    <property type="project" value="TreeGrafter"/>
</dbReference>
<reference evidence="4" key="1">
    <citation type="submission" date="2020-10" db="EMBL/GenBank/DDBJ databases">
        <authorList>
            <person name="Castelo-Branco R."/>
            <person name="Eusebio N."/>
            <person name="Adriana R."/>
            <person name="Vieira A."/>
            <person name="Brugerolle De Fraissinette N."/>
            <person name="Rezende De Castro R."/>
            <person name="Schneider M.P."/>
            <person name="Vasconcelos V."/>
            <person name="Leao P.N."/>
        </authorList>
    </citation>
    <scope>NUCLEOTIDE SEQUENCE</scope>
    <source>
        <strain evidence="4">LEGE 12446</strain>
    </source>
</reference>
<proteinExistence type="predicted"/>
<dbReference type="PANTHER" id="PTHR45138:SF9">
    <property type="entry name" value="DIGUANYLATE CYCLASE DGCM-RELATED"/>
    <property type="match status" value="1"/>
</dbReference>
<dbReference type="PROSITE" id="PS50110">
    <property type="entry name" value="RESPONSE_REGULATORY"/>
    <property type="match status" value="1"/>
</dbReference>
<evidence type="ECO:0000259" key="2">
    <source>
        <dbReference type="PROSITE" id="PS50110"/>
    </source>
</evidence>
<dbReference type="EMBL" id="JADEXS010000571">
    <property type="protein sequence ID" value="MBE9026296.1"/>
    <property type="molecule type" value="Genomic_DNA"/>
</dbReference>
<dbReference type="CDD" id="cd01949">
    <property type="entry name" value="GGDEF"/>
    <property type="match status" value="1"/>
</dbReference>
<evidence type="ECO:0000259" key="3">
    <source>
        <dbReference type="PROSITE" id="PS50887"/>
    </source>
</evidence>
<dbReference type="GO" id="GO:0052621">
    <property type="term" value="F:diguanylate cyclase activity"/>
    <property type="evidence" value="ECO:0007669"/>
    <property type="project" value="TreeGrafter"/>
</dbReference>
<dbReference type="PROSITE" id="PS50887">
    <property type="entry name" value="GGDEF"/>
    <property type="match status" value="1"/>
</dbReference>
<feature type="domain" description="GGDEF" evidence="3">
    <location>
        <begin position="217"/>
        <end position="354"/>
    </location>
</feature>
<dbReference type="InterPro" id="IPR029787">
    <property type="entry name" value="Nucleotide_cyclase"/>
</dbReference>
<dbReference type="SMART" id="SM00448">
    <property type="entry name" value="REC"/>
    <property type="match status" value="1"/>
</dbReference>
<dbReference type="RefSeq" id="WP_193921964.1">
    <property type="nucleotide sequence ID" value="NZ_JADEXS020000001.1"/>
</dbReference>
<name>A0A8J7DDX7_DESMC</name>
<keyword evidence="1" id="KW-0597">Phosphoprotein</keyword>
<gene>
    <name evidence="4" type="ORF">IQ276_28910</name>
</gene>
<protein>
    <submittedName>
        <fullName evidence="4">Diguanylate cyclase</fullName>
    </submittedName>
</protein>
<feature type="modified residue" description="4-aspartylphosphate" evidence="1">
    <location>
        <position position="64"/>
    </location>
</feature>
<dbReference type="PANTHER" id="PTHR45138">
    <property type="entry name" value="REGULATORY COMPONENTS OF SENSORY TRANSDUCTION SYSTEM"/>
    <property type="match status" value="1"/>
</dbReference>
<dbReference type="NCBIfam" id="TIGR00254">
    <property type="entry name" value="GGDEF"/>
    <property type="match status" value="1"/>
</dbReference>
<dbReference type="Proteomes" id="UP000622533">
    <property type="component" value="Unassembled WGS sequence"/>
</dbReference>
<feature type="domain" description="Response regulatory" evidence="2">
    <location>
        <begin position="14"/>
        <end position="129"/>
    </location>
</feature>
<sequence>MGNSSEIHKTKLVEILVVEDEYILAINLQEILESLGYIVIDIADSGEAAIEKATKLRPNLILMDICLQSEMDGIQAAEQIWNHLQIPIIYVTGHSDKSTVERATLTLPFGYIVKPIREQELYVAIQTAINRYEREQFLSNELQKMKEAVIAVDPELCVQCGTHINPIDQLIVYQQMQATNEELKRLVNLDPLTQIANRRRFDECFYVEWCHLKRDRLPLSLILLDIDFFKDYNDTYGHLMGDDCLRQVASTLKSVIQRPADLVARYGGEEFIVILSNTENRGAICVAQKILEAVRNLAIPHAQSCICAYVTVSIGFVSVVPNSKLSPQHVIEAADKALYTAKHQGRDRISAGVVASF</sequence>
<dbReference type="Pfam" id="PF00072">
    <property type="entry name" value="Response_reg"/>
    <property type="match status" value="1"/>
</dbReference>
<dbReference type="GO" id="GO:1902201">
    <property type="term" value="P:negative regulation of bacterial-type flagellum-dependent cell motility"/>
    <property type="evidence" value="ECO:0007669"/>
    <property type="project" value="TreeGrafter"/>
</dbReference>
<dbReference type="FunFam" id="3.30.70.270:FF:000001">
    <property type="entry name" value="Diguanylate cyclase domain protein"/>
    <property type="match status" value="1"/>
</dbReference>
<dbReference type="Gene3D" id="3.30.70.270">
    <property type="match status" value="1"/>
</dbReference>
<evidence type="ECO:0000313" key="4">
    <source>
        <dbReference type="EMBL" id="MBE9026296.1"/>
    </source>
</evidence>
<keyword evidence="5" id="KW-1185">Reference proteome</keyword>
<dbReference type="InterPro" id="IPR011006">
    <property type="entry name" value="CheY-like_superfamily"/>
</dbReference>
<dbReference type="AlphaFoldDB" id="A0A8J7DDX7"/>
<dbReference type="Gene3D" id="3.40.50.2300">
    <property type="match status" value="1"/>
</dbReference>
<organism evidence="4 5">
    <name type="scientific">Desmonostoc muscorum LEGE 12446</name>
    <dbReference type="NCBI Taxonomy" id="1828758"/>
    <lineage>
        <taxon>Bacteria</taxon>
        <taxon>Bacillati</taxon>
        <taxon>Cyanobacteriota</taxon>
        <taxon>Cyanophyceae</taxon>
        <taxon>Nostocales</taxon>
        <taxon>Nostocaceae</taxon>
        <taxon>Desmonostoc</taxon>
    </lineage>
</organism>
<dbReference type="SMART" id="SM00267">
    <property type="entry name" value="GGDEF"/>
    <property type="match status" value="1"/>
</dbReference>
<dbReference type="SUPFAM" id="SSF55073">
    <property type="entry name" value="Nucleotide cyclase"/>
    <property type="match status" value="1"/>
</dbReference>
<accession>A0A8J7DDX7</accession>
<dbReference type="InterPro" id="IPR050469">
    <property type="entry name" value="Diguanylate_Cyclase"/>
</dbReference>
<dbReference type="GO" id="GO:0005886">
    <property type="term" value="C:plasma membrane"/>
    <property type="evidence" value="ECO:0007669"/>
    <property type="project" value="TreeGrafter"/>
</dbReference>
<dbReference type="GO" id="GO:0000160">
    <property type="term" value="P:phosphorelay signal transduction system"/>
    <property type="evidence" value="ECO:0007669"/>
    <property type="project" value="InterPro"/>
</dbReference>
<evidence type="ECO:0000256" key="1">
    <source>
        <dbReference type="PROSITE-ProRule" id="PRU00169"/>
    </source>
</evidence>
<dbReference type="CDD" id="cd17534">
    <property type="entry name" value="REC_DC-like"/>
    <property type="match status" value="1"/>
</dbReference>
<evidence type="ECO:0000313" key="5">
    <source>
        <dbReference type="Proteomes" id="UP000622533"/>
    </source>
</evidence>
<comment type="caution">
    <text evidence="4">The sequence shown here is derived from an EMBL/GenBank/DDBJ whole genome shotgun (WGS) entry which is preliminary data.</text>
</comment>